<organism evidence="1 2">
    <name type="scientific">Vibrio anguillarum</name>
    <name type="common">Listonella anguillarum</name>
    <dbReference type="NCBI Taxonomy" id="55601"/>
    <lineage>
        <taxon>Bacteria</taxon>
        <taxon>Pseudomonadati</taxon>
        <taxon>Pseudomonadota</taxon>
        <taxon>Gammaproteobacteria</taxon>
        <taxon>Vibrionales</taxon>
        <taxon>Vibrionaceae</taxon>
        <taxon>Vibrio</taxon>
    </lineage>
</organism>
<name>A0AAW4AI26_VIBAN</name>
<gene>
    <name evidence="1" type="ORF">EAY07_09525</name>
</gene>
<proteinExistence type="predicted"/>
<dbReference type="EMBL" id="RDOM01000022">
    <property type="protein sequence ID" value="MBF4272283.1"/>
    <property type="molecule type" value="Genomic_DNA"/>
</dbReference>
<accession>A0AAW4AI26</accession>
<dbReference type="AlphaFoldDB" id="A0AAW4AI26"/>
<evidence type="ECO:0000313" key="1">
    <source>
        <dbReference type="EMBL" id="MBF4272283.1"/>
    </source>
</evidence>
<sequence>MKRADSGAGKGGWKKGMLHCNDADTDGCLTRKWAHFQLVSHCKMIWKTLFKKERRLSLLMK</sequence>
<dbReference type="Proteomes" id="UP000722957">
    <property type="component" value="Unassembled WGS sequence"/>
</dbReference>
<reference evidence="1 2" key="1">
    <citation type="journal article" date="2021" name="PeerJ">
        <title>Analysis of 44 Vibrio anguillarum genomes reveals high genetic diversity.</title>
        <authorList>
            <person name="Hansen M.J."/>
            <person name="Dalsgaard I."/>
        </authorList>
    </citation>
    <scope>NUCLEOTIDE SEQUENCE [LARGE SCALE GENOMIC DNA]</scope>
    <source>
        <strain evidence="1 2">17-16730-2A</strain>
    </source>
</reference>
<comment type="caution">
    <text evidence="1">The sequence shown here is derived from an EMBL/GenBank/DDBJ whole genome shotgun (WGS) entry which is preliminary data.</text>
</comment>
<protein>
    <submittedName>
        <fullName evidence="1">Uncharacterized protein</fullName>
    </submittedName>
</protein>
<evidence type="ECO:0000313" key="2">
    <source>
        <dbReference type="Proteomes" id="UP000722957"/>
    </source>
</evidence>